<dbReference type="PANTHER" id="PTHR37469">
    <property type="entry name" value="CELLOBIONIC ACID PHOSPHORYLASE-RELATED"/>
    <property type="match status" value="1"/>
</dbReference>
<dbReference type="GO" id="GO:0005975">
    <property type="term" value="P:carbohydrate metabolic process"/>
    <property type="evidence" value="ECO:0007669"/>
    <property type="project" value="InterPro"/>
</dbReference>
<accession>A0A2N5XVF5</accession>
<proteinExistence type="predicted"/>
<gene>
    <name evidence="1" type="ORF">C0081_04290</name>
</gene>
<evidence type="ECO:0000313" key="2">
    <source>
        <dbReference type="Proteomes" id="UP000234881"/>
    </source>
</evidence>
<dbReference type="EMBL" id="PKUQ01000006">
    <property type="protein sequence ID" value="PLW78470.1"/>
    <property type="molecule type" value="Genomic_DNA"/>
</dbReference>
<dbReference type="RefSeq" id="WP_101532575.1">
    <property type="nucleotide sequence ID" value="NZ_PKUQ01000006.1"/>
</dbReference>
<reference evidence="1 2" key="1">
    <citation type="submission" date="2018-01" db="EMBL/GenBank/DDBJ databases">
        <title>The draft genome sequence of Cohaesibacter sp. H1304.</title>
        <authorList>
            <person name="Wang N.-N."/>
            <person name="Du Z.-J."/>
        </authorList>
    </citation>
    <scope>NUCLEOTIDE SEQUENCE [LARGE SCALE GENOMIC DNA]</scope>
    <source>
        <strain evidence="1 2">H1304</strain>
    </source>
</reference>
<organism evidence="1 2">
    <name type="scientific">Cohaesibacter celericrescens</name>
    <dbReference type="NCBI Taxonomy" id="2067669"/>
    <lineage>
        <taxon>Bacteria</taxon>
        <taxon>Pseudomonadati</taxon>
        <taxon>Pseudomonadota</taxon>
        <taxon>Alphaproteobacteria</taxon>
        <taxon>Hyphomicrobiales</taxon>
        <taxon>Cohaesibacteraceae</taxon>
    </lineage>
</organism>
<keyword evidence="2" id="KW-1185">Reference proteome</keyword>
<dbReference type="Gene3D" id="2.60.420.10">
    <property type="entry name" value="Maltose phosphorylase, domain 3"/>
    <property type="match status" value="1"/>
</dbReference>
<name>A0A2N5XVF5_9HYPH</name>
<dbReference type="AlphaFoldDB" id="A0A2N5XVF5"/>
<dbReference type="InterPro" id="IPR008928">
    <property type="entry name" value="6-hairpin_glycosidase_sf"/>
</dbReference>
<dbReference type="OrthoDB" id="9769991at2"/>
<comment type="caution">
    <text evidence="1">The sequence shown here is derived from an EMBL/GenBank/DDBJ whole genome shotgun (WGS) entry which is preliminary data.</text>
</comment>
<evidence type="ECO:0000313" key="1">
    <source>
        <dbReference type="EMBL" id="PLW78470.1"/>
    </source>
</evidence>
<dbReference type="PANTHER" id="PTHR37469:SF2">
    <property type="entry name" value="CELLOBIONIC ACID PHOSPHORYLASE"/>
    <property type="match status" value="1"/>
</dbReference>
<protein>
    <recommendedName>
        <fullName evidence="3">Glycosyl hydrolase 36 catalytic domain-containing protein</fullName>
    </recommendedName>
</protein>
<dbReference type="InterPro" id="IPR052047">
    <property type="entry name" value="GH94_Enzymes"/>
</dbReference>
<dbReference type="Proteomes" id="UP000234881">
    <property type="component" value="Unassembled WGS sequence"/>
</dbReference>
<sequence length="131" mass="13983">MPGDVAGVGDLTGLGGWSWYTGAASWTWQLAVSSILGIKFLKGAVCFKPCLPKEWGQARVTLSGLKGEMDILIEDPDHYGHGAIEILLDGKKTGKPVGCIPGCGSINQGHYSHSGRLTELIKPESINIHRI</sequence>
<evidence type="ECO:0008006" key="3">
    <source>
        <dbReference type="Google" id="ProtNLM"/>
    </source>
</evidence>
<dbReference type="SUPFAM" id="SSF48208">
    <property type="entry name" value="Six-hairpin glycosidases"/>
    <property type="match status" value="1"/>
</dbReference>